<protein>
    <recommendedName>
        <fullName evidence="2">HNH endonuclease</fullName>
    </recommendedName>
</protein>
<gene>
    <name evidence="1" type="ORF">KL86DYS2_12072</name>
</gene>
<accession>A0A212JQA4</accession>
<dbReference type="AlphaFoldDB" id="A0A212JQA4"/>
<name>A0A212JQA4_9BACT</name>
<evidence type="ECO:0000313" key="1">
    <source>
        <dbReference type="EMBL" id="SBW01581.1"/>
    </source>
</evidence>
<dbReference type="RefSeq" id="WP_296949624.1">
    <property type="nucleotide sequence ID" value="NZ_LT599021.1"/>
</dbReference>
<dbReference type="InterPro" id="IPR003615">
    <property type="entry name" value="HNH_nuc"/>
</dbReference>
<dbReference type="CDD" id="cd00085">
    <property type="entry name" value="HNHc"/>
    <property type="match status" value="1"/>
</dbReference>
<reference evidence="1" key="1">
    <citation type="submission" date="2016-04" db="EMBL/GenBank/DDBJ databases">
        <authorList>
            <person name="Evans L.H."/>
            <person name="Alamgir A."/>
            <person name="Owens N."/>
            <person name="Weber N.D."/>
            <person name="Virtaneva K."/>
            <person name="Barbian K."/>
            <person name="Babar A."/>
            <person name="Rosenke K."/>
        </authorList>
    </citation>
    <scope>NUCLEOTIDE SEQUENCE</scope>
    <source>
        <strain evidence="1">86-2</strain>
    </source>
</reference>
<dbReference type="EMBL" id="FLUL01000001">
    <property type="protein sequence ID" value="SBW01581.1"/>
    <property type="molecule type" value="Genomic_DNA"/>
</dbReference>
<sequence length="230" mass="26654">MAITEKTRRLLLARSGGFCANPNCNKDLFPLLENKTITNIEELAHIIGKSEDGPRGEGSLQLSERDDYKNIIVLCPTCHTIIDKNPENFPDEKLQRWKQNHSERIFSLFGVLEYSSRDNMRKEISKIQAANKMIFNIYGPHSKLAKEKPWEAEEIWLKKSMAEIIPNNRKIEAILDRNYNLLTEPEAILFEEWRLHKDSFEYNKLSGDITSATIVYPQEFNRILTDGSIK</sequence>
<organism evidence="1">
    <name type="scientific">uncultured Dysgonomonas sp</name>
    <dbReference type="NCBI Taxonomy" id="206096"/>
    <lineage>
        <taxon>Bacteria</taxon>
        <taxon>Pseudomonadati</taxon>
        <taxon>Bacteroidota</taxon>
        <taxon>Bacteroidia</taxon>
        <taxon>Bacteroidales</taxon>
        <taxon>Dysgonomonadaceae</taxon>
        <taxon>Dysgonomonas</taxon>
        <taxon>environmental samples</taxon>
    </lineage>
</organism>
<evidence type="ECO:0008006" key="2">
    <source>
        <dbReference type="Google" id="ProtNLM"/>
    </source>
</evidence>
<proteinExistence type="predicted"/>